<organism evidence="1 2">
    <name type="scientific">Cercophora scortea</name>
    <dbReference type="NCBI Taxonomy" id="314031"/>
    <lineage>
        <taxon>Eukaryota</taxon>
        <taxon>Fungi</taxon>
        <taxon>Dikarya</taxon>
        <taxon>Ascomycota</taxon>
        <taxon>Pezizomycotina</taxon>
        <taxon>Sordariomycetes</taxon>
        <taxon>Sordariomycetidae</taxon>
        <taxon>Sordariales</taxon>
        <taxon>Lasiosphaeriaceae</taxon>
        <taxon>Cercophora</taxon>
    </lineage>
</organism>
<proteinExistence type="predicted"/>
<sequence>MFTRAGAQRLLNLCNDNQLVIGGNVVRCVWNRILSPEFAGDAHLSRVLQITGPQEVVNVERLEALFLTKFAYETQNVSILSDVNGTRVMEWQFGSYRAQAEVAKLILKREWPGLVIRFGPDPCAVAAQ</sequence>
<reference evidence="1" key="2">
    <citation type="submission" date="2023-06" db="EMBL/GenBank/DDBJ databases">
        <authorList>
            <consortium name="Lawrence Berkeley National Laboratory"/>
            <person name="Haridas S."/>
            <person name="Hensen N."/>
            <person name="Bonometti L."/>
            <person name="Westerberg I."/>
            <person name="Brannstrom I.O."/>
            <person name="Guillou S."/>
            <person name="Cros-Aarteil S."/>
            <person name="Calhoun S."/>
            <person name="Kuo A."/>
            <person name="Mondo S."/>
            <person name="Pangilinan J."/>
            <person name="Riley R."/>
            <person name="Labutti K."/>
            <person name="Andreopoulos B."/>
            <person name="Lipzen A."/>
            <person name="Chen C."/>
            <person name="Yanf M."/>
            <person name="Daum C."/>
            <person name="Ng V."/>
            <person name="Clum A."/>
            <person name="Steindorff A."/>
            <person name="Ohm R."/>
            <person name="Martin F."/>
            <person name="Silar P."/>
            <person name="Natvig D."/>
            <person name="Lalanne C."/>
            <person name="Gautier V."/>
            <person name="Ament-Velasquez S.L."/>
            <person name="Kruys A."/>
            <person name="Hutchinson M.I."/>
            <person name="Powell A.J."/>
            <person name="Barry K."/>
            <person name="Miller A.N."/>
            <person name="Grigoriev I.V."/>
            <person name="Debuchy R."/>
            <person name="Gladieux P."/>
            <person name="Thoren M.H."/>
            <person name="Johannesson H."/>
        </authorList>
    </citation>
    <scope>NUCLEOTIDE SEQUENCE</scope>
    <source>
        <strain evidence="1">SMH4131-1</strain>
    </source>
</reference>
<name>A0AAE0IN93_9PEZI</name>
<evidence type="ECO:0000313" key="1">
    <source>
        <dbReference type="EMBL" id="KAK3328150.1"/>
    </source>
</evidence>
<keyword evidence="2" id="KW-1185">Reference proteome</keyword>
<protein>
    <submittedName>
        <fullName evidence="1">Uncharacterized protein</fullName>
    </submittedName>
</protein>
<accession>A0AAE0IN93</accession>
<dbReference type="EMBL" id="JAUEPO010000003">
    <property type="protein sequence ID" value="KAK3328150.1"/>
    <property type="molecule type" value="Genomic_DNA"/>
</dbReference>
<dbReference type="Proteomes" id="UP001286456">
    <property type="component" value="Unassembled WGS sequence"/>
</dbReference>
<evidence type="ECO:0000313" key="2">
    <source>
        <dbReference type="Proteomes" id="UP001286456"/>
    </source>
</evidence>
<reference evidence="1" key="1">
    <citation type="journal article" date="2023" name="Mol. Phylogenet. Evol.">
        <title>Genome-scale phylogeny and comparative genomics of the fungal order Sordariales.</title>
        <authorList>
            <person name="Hensen N."/>
            <person name="Bonometti L."/>
            <person name="Westerberg I."/>
            <person name="Brannstrom I.O."/>
            <person name="Guillou S."/>
            <person name="Cros-Aarteil S."/>
            <person name="Calhoun S."/>
            <person name="Haridas S."/>
            <person name="Kuo A."/>
            <person name="Mondo S."/>
            <person name="Pangilinan J."/>
            <person name="Riley R."/>
            <person name="LaButti K."/>
            <person name="Andreopoulos B."/>
            <person name="Lipzen A."/>
            <person name="Chen C."/>
            <person name="Yan M."/>
            <person name="Daum C."/>
            <person name="Ng V."/>
            <person name="Clum A."/>
            <person name="Steindorff A."/>
            <person name="Ohm R.A."/>
            <person name="Martin F."/>
            <person name="Silar P."/>
            <person name="Natvig D.O."/>
            <person name="Lalanne C."/>
            <person name="Gautier V."/>
            <person name="Ament-Velasquez S.L."/>
            <person name="Kruys A."/>
            <person name="Hutchinson M.I."/>
            <person name="Powell A.J."/>
            <person name="Barry K."/>
            <person name="Miller A.N."/>
            <person name="Grigoriev I.V."/>
            <person name="Debuchy R."/>
            <person name="Gladieux P."/>
            <person name="Hiltunen Thoren M."/>
            <person name="Johannesson H."/>
        </authorList>
    </citation>
    <scope>NUCLEOTIDE SEQUENCE</scope>
    <source>
        <strain evidence="1">SMH4131-1</strain>
    </source>
</reference>
<gene>
    <name evidence="1" type="ORF">B0T19DRAFT_423805</name>
</gene>
<dbReference type="AlphaFoldDB" id="A0AAE0IN93"/>
<comment type="caution">
    <text evidence="1">The sequence shown here is derived from an EMBL/GenBank/DDBJ whole genome shotgun (WGS) entry which is preliminary data.</text>
</comment>